<keyword evidence="9 16" id="KW-0472">Membrane</keyword>
<evidence type="ECO:0000256" key="7">
    <source>
        <dbReference type="ARBA" id="ARBA00022871"/>
    </source>
</evidence>
<evidence type="ECO:0000313" key="19">
    <source>
        <dbReference type="Proteomes" id="UP000078540"/>
    </source>
</evidence>
<gene>
    <name evidence="18" type="ORF">ALC53_00455</name>
</gene>
<dbReference type="PROSITE" id="PS51120">
    <property type="entry name" value="LDLRB"/>
    <property type="match status" value="2"/>
</dbReference>
<feature type="disulfide bond" evidence="14">
    <location>
        <begin position="476"/>
        <end position="485"/>
    </location>
</feature>
<dbReference type="InterPro" id="IPR000742">
    <property type="entry name" value="EGF"/>
</dbReference>
<keyword evidence="16" id="KW-1133">Transmembrane helix</keyword>
<dbReference type="Proteomes" id="UP000078540">
    <property type="component" value="Unassembled WGS sequence"/>
</dbReference>
<evidence type="ECO:0000313" key="18">
    <source>
        <dbReference type="EMBL" id="KYM92917.1"/>
    </source>
</evidence>
<evidence type="ECO:0000256" key="5">
    <source>
        <dbReference type="ARBA" id="ARBA00022737"/>
    </source>
</evidence>
<evidence type="ECO:0000256" key="6">
    <source>
        <dbReference type="ARBA" id="ARBA00022782"/>
    </source>
</evidence>
<keyword evidence="7" id="KW-0744">Spermatogenesis</keyword>
<dbReference type="SUPFAM" id="SSF63825">
    <property type="entry name" value="YWTD domain"/>
    <property type="match status" value="1"/>
</dbReference>
<evidence type="ECO:0000256" key="8">
    <source>
        <dbReference type="ARBA" id="ARBA00022943"/>
    </source>
</evidence>
<dbReference type="PANTHER" id="PTHR46513:SF42">
    <property type="entry name" value="PROTEIN CUEBALL"/>
    <property type="match status" value="1"/>
</dbReference>
<evidence type="ECO:0000256" key="16">
    <source>
        <dbReference type="SAM" id="Phobius"/>
    </source>
</evidence>
<dbReference type="SMART" id="SM00181">
    <property type="entry name" value="EGF"/>
    <property type="match status" value="2"/>
</dbReference>
<keyword evidence="11" id="KW-0325">Glycoprotein</keyword>
<dbReference type="SUPFAM" id="SSF57196">
    <property type="entry name" value="EGF/Laminin"/>
    <property type="match status" value="1"/>
</dbReference>
<evidence type="ECO:0000256" key="12">
    <source>
        <dbReference type="ARBA" id="ARBA00038070"/>
    </source>
</evidence>
<evidence type="ECO:0000256" key="4">
    <source>
        <dbReference type="ARBA" id="ARBA00022729"/>
    </source>
</evidence>
<keyword evidence="19" id="KW-1185">Reference proteome</keyword>
<dbReference type="Pfam" id="PF00058">
    <property type="entry name" value="Ldl_recept_b"/>
    <property type="match status" value="1"/>
</dbReference>
<sequence length="675" mass="76190">MRRGAAPRKSKRSAQTTQLDCLASVRAQPLRCEDVLDISWHIYLPKIEREGYVSPCRLFMLLVTPRSVHANAEQLPVMISVKTRSFLLSTLCLLCNLVVTTYARSWDLAVVIGNEIDFYARNSTRMGHASIKEAIALTGVTYDDTTRTMYLSDVKNNVSIFSNDLTERNFTSTPLLKKENGMHVVDIVFDTLSRTLFWADALKEIIAKMHVSENGEPGVPVVLHNLTGNSPRGIALDVCNSRIYWSNSNSSNPSIECSNLDGSNRMIVIKENLYEPLAVAIDHAEQKLYWIDDVEGIHFKIERSNLDGSQRELLVHKQNQQPVYLAVDNELIYWSDWVYRAIWTIPKNTKAGDSPSKFKSYFSKRDADPAGIVTRDNIGQIDCVKILSKEKKPNLLIPALRPVSETFNNLTTSTEESDLTTESSKYCLYGHLNKTTNTCRCKEGFTGSFCEIFLCHNYCLHGKCIINHRGLPECICTSTFSGNRCETSVCNGYCLYDGECSVQDGRPFCSCKYSKGIRCEEPNDIKEICAIYCASDHIGLSSISVTSCRCTNFNQTAERITLTNSFQNGILLPIFIAFTILFLLMIAVLSYYINKLRRRPRIKRHYVVSKGVTPLTSRPQIPDNQCEITIENCCNMNICETPCFEPKLRNGVSKSNNVKKEEKNFLLDDMEGNSC</sequence>
<keyword evidence="8" id="KW-0896">Oogenesis</keyword>
<dbReference type="GO" id="GO:0017147">
    <property type="term" value="F:Wnt-protein binding"/>
    <property type="evidence" value="ECO:0007669"/>
    <property type="project" value="TreeGrafter"/>
</dbReference>
<dbReference type="InterPro" id="IPR000033">
    <property type="entry name" value="LDLR_classB_rpt"/>
</dbReference>
<accession>A0A195BWF6</accession>
<keyword evidence="5" id="KW-0677">Repeat</keyword>
<keyword evidence="3 14" id="KW-0245">EGF-like domain</keyword>
<dbReference type="GO" id="GO:0048477">
    <property type="term" value="P:oogenesis"/>
    <property type="evidence" value="ECO:0007669"/>
    <property type="project" value="UniProtKB-KW"/>
</dbReference>
<dbReference type="GO" id="GO:0060070">
    <property type="term" value="P:canonical Wnt signaling pathway"/>
    <property type="evidence" value="ECO:0007669"/>
    <property type="project" value="TreeGrafter"/>
</dbReference>
<comment type="subcellular location">
    <subcellularLocation>
        <location evidence="1">Cell membrane</location>
        <topology evidence="1">Single-pass type I membrane protein</topology>
    </subcellularLocation>
</comment>
<feature type="repeat" description="LDL-receptor class B" evidence="15">
    <location>
        <begin position="241"/>
        <end position="285"/>
    </location>
</feature>
<dbReference type="InterPro" id="IPR050778">
    <property type="entry name" value="Cueball_EGF_LRP_Nidogen"/>
</dbReference>
<keyword evidence="4" id="KW-0732">Signal</keyword>
<dbReference type="STRING" id="520822.A0A195BWF6"/>
<dbReference type="GO" id="GO:0007283">
    <property type="term" value="P:spermatogenesis"/>
    <property type="evidence" value="ECO:0007669"/>
    <property type="project" value="UniProtKB-KW"/>
</dbReference>
<name>A0A195BWF6_9HYME</name>
<dbReference type="Gene3D" id="2.10.25.10">
    <property type="entry name" value="Laminin"/>
    <property type="match status" value="2"/>
</dbReference>
<keyword evidence="16" id="KW-0812">Transmembrane</keyword>
<evidence type="ECO:0000256" key="2">
    <source>
        <dbReference type="ARBA" id="ARBA00022475"/>
    </source>
</evidence>
<dbReference type="PROSITE" id="PS00022">
    <property type="entry name" value="EGF_1"/>
    <property type="match status" value="1"/>
</dbReference>
<dbReference type="AlphaFoldDB" id="A0A195BWF6"/>
<feature type="transmembrane region" description="Helical" evidence="16">
    <location>
        <begin position="570"/>
        <end position="593"/>
    </location>
</feature>
<dbReference type="SMART" id="SM00135">
    <property type="entry name" value="LY"/>
    <property type="match status" value="4"/>
</dbReference>
<evidence type="ECO:0000256" key="1">
    <source>
        <dbReference type="ARBA" id="ARBA00004251"/>
    </source>
</evidence>
<evidence type="ECO:0000256" key="13">
    <source>
        <dbReference type="ARBA" id="ARBA00040020"/>
    </source>
</evidence>
<dbReference type="GO" id="GO:0005886">
    <property type="term" value="C:plasma membrane"/>
    <property type="evidence" value="ECO:0007669"/>
    <property type="project" value="UniProtKB-SubCell"/>
</dbReference>
<proteinExistence type="inferred from homology"/>
<evidence type="ECO:0000256" key="15">
    <source>
        <dbReference type="PROSITE-ProRule" id="PRU00461"/>
    </source>
</evidence>
<keyword evidence="6" id="KW-0221">Differentiation</keyword>
<comment type="caution">
    <text evidence="14">Lacks conserved residue(s) required for the propagation of feature annotation.</text>
</comment>
<protein>
    <recommendedName>
        <fullName evidence="13">Protein cueball</fullName>
    </recommendedName>
</protein>
<keyword evidence="10 14" id="KW-1015">Disulfide bond</keyword>
<dbReference type="PANTHER" id="PTHR46513">
    <property type="entry name" value="VITELLOGENIN RECEPTOR-LIKE PROTEIN-RELATED-RELATED"/>
    <property type="match status" value="1"/>
</dbReference>
<feature type="repeat" description="LDL-receptor class B" evidence="15">
    <location>
        <begin position="286"/>
        <end position="331"/>
    </location>
</feature>
<evidence type="ECO:0000256" key="9">
    <source>
        <dbReference type="ARBA" id="ARBA00023136"/>
    </source>
</evidence>
<feature type="domain" description="EGF-like" evidence="17">
    <location>
        <begin position="451"/>
        <end position="486"/>
    </location>
</feature>
<evidence type="ECO:0000256" key="3">
    <source>
        <dbReference type="ARBA" id="ARBA00022536"/>
    </source>
</evidence>
<comment type="similarity">
    <text evidence="12">Belongs to the cueball family.</text>
</comment>
<dbReference type="Gene3D" id="2.120.10.30">
    <property type="entry name" value="TolB, C-terminal domain"/>
    <property type="match status" value="1"/>
</dbReference>
<keyword evidence="2" id="KW-1003">Cell membrane</keyword>
<reference evidence="18 19" key="1">
    <citation type="submission" date="2015-09" db="EMBL/GenBank/DDBJ databases">
        <title>Atta colombica WGS genome.</title>
        <authorList>
            <person name="Nygaard S."/>
            <person name="Hu H."/>
            <person name="Boomsma J."/>
            <person name="Zhang G."/>
        </authorList>
    </citation>
    <scope>NUCLEOTIDE SEQUENCE [LARGE SCALE GENOMIC DNA]</scope>
    <source>
        <strain evidence="18">Treedump-2</strain>
        <tissue evidence="18">Whole body</tissue>
    </source>
</reference>
<evidence type="ECO:0000256" key="14">
    <source>
        <dbReference type="PROSITE-ProRule" id="PRU00076"/>
    </source>
</evidence>
<evidence type="ECO:0000259" key="17">
    <source>
        <dbReference type="PROSITE" id="PS50026"/>
    </source>
</evidence>
<dbReference type="PROSITE" id="PS50026">
    <property type="entry name" value="EGF_3"/>
    <property type="match status" value="1"/>
</dbReference>
<organism evidence="18 19">
    <name type="scientific">Atta colombica</name>
    <dbReference type="NCBI Taxonomy" id="520822"/>
    <lineage>
        <taxon>Eukaryota</taxon>
        <taxon>Metazoa</taxon>
        <taxon>Ecdysozoa</taxon>
        <taxon>Arthropoda</taxon>
        <taxon>Hexapoda</taxon>
        <taxon>Insecta</taxon>
        <taxon>Pterygota</taxon>
        <taxon>Neoptera</taxon>
        <taxon>Endopterygota</taxon>
        <taxon>Hymenoptera</taxon>
        <taxon>Apocrita</taxon>
        <taxon>Aculeata</taxon>
        <taxon>Formicoidea</taxon>
        <taxon>Formicidae</taxon>
        <taxon>Myrmicinae</taxon>
        <taxon>Atta</taxon>
    </lineage>
</organism>
<dbReference type="InterPro" id="IPR011042">
    <property type="entry name" value="6-blade_b-propeller_TolB-like"/>
</dbReference>
<evidence type="ECO:0000256" key="11">
    <source>
        <dbReference type="ARBA" id="ARBA00023180"/>
    </source>
</evidence>
<dbReference type="EMBL" id="KQ976396">
    <property type="protein sequence ID" value="KYM92917.1"/>
    <property type="molecule type" value="Genomic_DNA"/>
</dbReference>
<dbReference type="GO" id="GO:0042813">
    <property type="term" value="F:Wnt receptor activity"/>
    <property type="evidence" value="ECO:0007669"/>
    <property type="project" value="TreeGrafter"/>
</dbReference>
<evidence type="ECO:0000256" key="10">
    <source>
        <dbReference type="ARBA" id="ARBA00023157"/>
    </source>
</evidence>